<evidence type="ECO:0000259" key="3">
    <source>
        <dbReference type="Pfam" id="PF13629"/>
    </source>
</evidence>
<dbReference type="RefSeq" id="WP_354297340.1">
    <property type="nucleotide sequence ID" value="NZ_JBEPLU010000001.1"/>
</dbReference>
<organism evidence="4 5">
    <name type="scientific">Phenylobacterium koreense</name>
    <dbReference type="NCBI Taxonomy" id="266125"/>
    <lineage>
        <taxon>Bacteria</taxon>
        <taxon>Pseudomonadati</taxon>
        <taxon>Pseudomonadota</taxon>
        <taxon>Alphaproteobacteria</taxon>
        <taxon>Caulobacterales</taxon>
        <taxon>Caulobacteraceae</taxon>
        <taxon>Phenylobacterium</taxon>
    </lineage>
</organism>
<feature type="chain" id="PRO_5047222442" evidence="2">
    <location>
        <begin position="22"/>
        <end position="137"/>
    </location>
</feature>
<feature type="signal peptide" evidence="2">
    <location>
        <begin position="1"/>
        <end position="21"/>
    </location>
</feature>
<comment type="caution">
    <text evidence="4">The sequence shown here is derived from an EMBL/GenBank/DDBJ whole genome shotgun (WGS) entry which is preliminary data.</text>
</comment>
<proteinExistence type="predicted"/>
<evidence type="ECO:0000313" key="5">
    <source>
        <dbReference type="Proteomes" id="UP001549110"/>
    </source>
</evidence>
<evidence type="ECO:0000256" key="1">
    <source>
        <dbReference type="SAM" id="MobiDB-lite"/>
    </source>
</evidence>
<dbReference type="Pfam" id="PF13629">
    <property type="entry name" value="T2SS-T3SS_pil_N"/>
    <property type="match status" value="1"/>
</dbReference>
<dbReference type="Proteomes" id="UP001549110">
    <property type="component" value="Unassembled WGS sequence"/>
</dbReference>
<dbReference type="EMBL" id="JBEPLU010000001">
    <property type="protein sequence ID" value="MET3526227.1"/>
    <property type="molecule type" value="Genomic_DNA"/>
</dbReference>
<dbReference type="InterPro" id="IPR032789">
    <property type="entry name" value="T2SS-T3SS_pil_N"/>
</dbReference>
<sequence>MRRLPLAIFAALTLASGAAQAAPALMAPINQSVPINLPRGTRDVLIGNPAIADVNVLDSGKAVILGKGYGVTNIVVIDQLGRTVMNRQVVVAAPTGNVTVIRGAKSADYACATRCERADGAAPTADRAPTDGGDTPR</sequence>
<reference evidence="4 5" key="1">
    <citation type="submission" date="2024-06" db="EMBL/GenBank/DDBJ databases">
        <title>Genomic Encyclopedia of Type Strains, Phase IV (KMG-IV): sequencing the most valuable type-strain genomes for metagenomic binning, comparative biology and taxonomic classification.</title>
        <authorList>
            <person name="Goeker M."/>
        </authorList>
    </citation>
    <scope>NUCLEOTIDE SEQUENCE [LARGE SCALE GENOMIC DNA]</scope>
    <source>
        <strain evidence="4 5">DSM 17809</strain>
    </source>
</reference>
<feature type="domain" description="Pilus formation protein N-terminal" evidence="3">
    <location>
        <begin position="25"/>
        <end position="92"/>
    </location>
</feature>
<name>A0ABV2EH01_9CAUL</name>
<evidence type="ECO:0000313" key="4">
    <source>
        <dbReference type="EMBL" id="MET3526227.1"/>
    </source>
</evidence>
<feature type="region of interest" description="Disordered" evidence="1">
    <location>
        <begin position="118"/>
        <end position="137"/>
    </location>
</feature>
<evidence type="ECO:0000256" key="2">
    <source>
        <dbReference type="SAM" id="SignalP"/>
    </source>
</evidence>
<protein>
    <submittedName>
        <fullName evidence="4">Flp pilus assembly secretin CpaC</fullName>
    </submittedName>
</protein>
<keyword evidence="2" id="KW-0732">Signal</keyword>
<keyword evidence="5" id="KW-1185">Reference proteome</keyword>
<accession>A0ABV2EH01</accession>
<gene>
    <name evidence="4" type="ORF">ABID41_001322</name>
</gene>